<protein>
    <submittedName>
        <fullName evidence="3">Ecotin</fullName>
    </submittedName>
</protein>
<evidence type="ECO:0000313" key="3">
    <source>
        <dbReference type="EMBL" id="KFD18280.1"/>
    </source>
</evidence>
<name>A0A085JCT4_9GAMM</name>
<dbReference type="InterPro" id="IPR036198">
    <property type="entry name" value="Ecotin_sf"/>
</dbReference>
<dbReference type="SUPFAM" id="SSF49772">
    <property type="entry name" value="Ecotin, trypsin inhibitor"/>
    <property type="match status" value="1"/>
</dbReference>
<evidence type="ECO:0000256" key="2">
    <source>
        <dbReference type="SAM" id="SignalP"/>
    </source>
</evidence>
<accession>A0A085JCT4</accession>
<organism evidence="3 4">
    <name type="scientific">Tatumella ptyseos ATCC 33301</name>
    <dbReference type="NCBI Taxonomy" id="1005995"/>
    <lineage>
        <taxon>Bacteria</taxon>
        <taxon>Pseudomonadati</taxon>
        <taxon>Pseudomonadota</taxon>
        <taxon>Gammaproteobacteria</taxon>
        <taxon>Enterobacterales</taxon>
        <taxon>Erwiniaceae</taxon>
        <taxon>Tatumella</taxon>
    </lineage>
</organism>
<dbReference type="GO" id="GO:0004867">
    <property type="term" value="F:serine-type endopeptidase inhibitor activity"/>
    <property type="evidence" value="ECO:0007669"/>
    <property type="project" value="InterPro"/>
</dbReference>
<sequence length="163" mass="18335">MRKLMLMILLVPLSGISLMTQAATRDDGRMMKPYPLAEAEMQRNVIVLPAVSHEQNYRVELIVGKKVMADCNLVHLAGSFSEETAKGWGYPYYRVTLQPGLISTRRACIPAQKTSRWVTLPAASEKLLRYNSKLPLVVYAPQGIQVSYRLWKGGDDVVKSEPR</sequence>
<evidence type="ECO:0000313" key="4">
    <source>
        <dbReference type="Proteomes" id="UP000028602"/>
    </source>
</evidence>
<dbReference type="PIRSF" id="PIRSF006865">
    <property type="entry name" value="Prot_inh_ecotin"/>
    <property type="match status" value="1"/>
</dbReference>
<dbReference type="PANTHER" id="PTHR35890">
    <property type="match status" value="1"/>
</dbReference>
<proteinExistence type="inferred from homology"/>
<dbReference type="EMBL" id="JMPR01000038">
    <property type="protein sequence ID" value="KFD18280.1"/>
    <property type="molecule type" value="Genomic_DNA"/>
</dbReference>
<gene>
    <name evidence="3" type="ORF">GTPT_2470</name>
</gene>
<keyword evidence="2" id="KW-0732">Signal</keyword>
<comment type="caution">
    <text evidence="3">The sequence shown here is derived from an EMBL/GenBank/DDBJ whole genome shotgun (WGS) entry which is preliminary data.</text>
</comment>
<evidence type="ECO:0000256" key="1">
    <source>
        <dbReference type="ARBA" id="ARBA00010558"/>
    </source>
</evidence>
<feature type="signal peptide" evidence="2">
    <location>
        <begin position="1"/>
        <end position="22"/>
    </location>
</feature>
<dbReference type="PANTHER" id="PTHR35890:SF3">
    <property type="entry name" value="ECOTIN"/>
    <property type="match status" value="1"/>
</dbReference>
<keyword evidence="4" id="KW-1185">Reference proteome</keyword>
<dbReference type="Proteomes" id="UP000028602">
    <property type="component" value="Unassembled WGS sequence"/>
</dbReference>
<feature type="chain" id="PRO_5001793426" evidence="2">
    <location>
        <begin position="23"/>
        <end position="163"/>
    </location>
</feature>
<comment type="similarity">
    <text evidence="1">Belongs to the protease inhibitor I11 (ecotin) family.</text>
</comment>
<dbReference type="eggNOG" id="COG4574">
    <property type="taxonomic scope" value="Bacteria"/>
</dbReference>
<reference evidence="3 4" key="1">
    <citation type="submission" date="2014-05" db="EMBL/GenBank/DDBJ databases">
        <title>ATOL: Assembling a taxonomically balanced genome-scale reconstruction of the evolutionary history of the Enterobacteriaceae.</title>
        <authorList>
            <person name="Plunkett G.III."/>
            <person name="Neeno-Eckwall E.C."/>
            <person name="Glasner J.D."/>
            <person name="Perna N.T."/>
        </authorList>
    </citation>
    <scope>NUCLEOTIDE SEQUENCE [LARGE SCALE GENOMIC DNA]</scope>
    <source>
        <strain evidence="3 4">ATCC 33301</strain>
    </source>
</reference>
<dbReference type="AlphaFoldDB" id="A0A085JCT4"/>
<dbReference type="RefSeq" id="WP_025901845.1">
    <property type="nucleotide sequence ID" value="NZ_ATMJ01000084.1"/>
</dbReference>
<dbReference type="InterPro" id="IPR005658">
    <property type="entry name" value="Prot_inh_ecotin"/>
</dbReference>
<dbReference type="Pfam" id="PF03974">
    <property type="entry name" value="Ecotin"/>
    <property type="match status" value="1"/>
</dbReference>
<dbReference type="Gene3D" id="2.60.40.550">
    <property type="entry name" value="Ecotin"/>
    <property type="match status" value="1"/>
</dbReference>
<dbReference type="OrthoDB" id="997196at2"/>